<organism evidence="7 8">
    <name type="scientific">Aureococcus anophagefferens</name>
    <name type="common">Harmful bloom alga</name>
    <dbReference type="NCBI Taxonomy" id="44056"/>
    <lineage>
        <taxon>Eukaryota</taxon>
        <taxon>Sar</taxon>
        <taxon>Stramenopiles</taxon>
        <taxon>Ochrophyta</taxon>
        <taxon>Pelagophyceae</taxon>
        <taxon>Pelagomonadales</taxon>
        <taxon>Pelagomonadaceae</taxon>
        <taxon>Aureococcus</taxon>
    </lineage>
</organism>
<dbReference type="SMART" id="SM00060">
    <property type="entry name" value="FN3"/>
    <property type="match status" value="1"/>
</dbReference>
<keyword evidence="2" id="KW-0175">Coiled coil</keyword>
<dbReference type="Pfam" id="PF00226">
    <property type="entry name" value="DnaJ"/>
    <property type="match status" value="1"/>
</dbReference>
<dbReference type="SMART" id="SM00271">
    <property type="entry name" value="DnaJ"/>
    <property type="match status" value="1"/>
</dbReference>
<dbReference type="InterPro" id="IPR051948">
    <property type="entry name" value="Hsp70_co-chaperone_J-domain"/>
</dbReference>
<evidence type="ECO:0000256" key="1">
    <source>
        <dbReference type="ARBA" id="ARBA00023186"/>
    </source>
</evidence>
<dbReference type="Pfam" id="PF00397">
    <property type="entry name" value="WW"/>
    <property type="match status" value="1"/>
</dbReference>
<dbReference type="SUPFAM" id="SSF51045">
    <property type="entry name" value="WW domain"/>
    <property type="match status" value="1"/>
</dbReference>
<feature type="region of interest" description="Disordered" evidence="3">
    <location>
        <begin position="388"/>
        <end position="424"/>
    </location>
</feature>
<dbReference type="SMART" id="SM00456">
    <property type="entry name" value="WW"/>
    <property type="match status" value="1"/>
</dbReference>
<feature type="domain" description="J" evidence="5">
    <location>
        <begin position="60"/>
        <end position="126"/>
    </location>
</feature>
<dbReference type="Pfam" id="PF00041">
    <property type="entry name" value="fn3"/>
    <property type="match status" value="1"/>
</dbReference>
<dbReference type="CDD" id="cd00201">
    <property type="entry name" value="WW"/>
    <property type="match status" value="1"/>
</dbReference>
<name>A0ABR1GCI0_AURAN</name>
<evidence type="ECO:0000313" key="8">
    <source>
        <dbReference type="Proteomes" id="UP001363151"/>
    </source>
</evidence>
<dbReference type="CDD" id="cd00063">
    <property type="entry name" value="FN3"/>
    <property type="match status" value="1"/>
</dbReference>
<evidence type="ECO:0000256" key="2">
    <source>
        <dbReference type="SAM" id="Coils"/>
    </source>
</evidence>
<dbReference type="SUPFAM" id="SSF49265">
    <property type="entry name" value="Fibronectin type III"/>
    <property type="match status" value="1"/>
</dbReference>
<dbReference type="PROSITE" id="PS50076">
    <property type="entry name" value="DNAJ_2"/>
    <property type="match status" value="1"/>
</dbReference>
<evidence type="ECO:0000259" key="6">
    <source>
        <dbReference type="PROSITE" id="PS50853"/>
    </source>
</evidence>
<evidence type="ECO:0000259" key="4">
    <source>
        <dbReference type="PROSITE" id="PS50020"/>
    </source>
</evidence>
<dbReference type="PRINTS" id="PR00625">
    <property type="entry name" value="JDOMAIN"/>
</dbReference>
<dbReference type="CDD" id="cd06257">
    <property type="entry name" value="DnaJ"/>
    <property type="match status" value="1"/>
</dbReference>
<feature type="coiled-coil region" evidence="2">
    <location>
        <begin position="184"/>
        <end position="222"/>
    </location>
</feature>
<dbReference type="PANTHER" id="PTHR44360:SF1">
    <property type="entry name" value="DNAJ HOMOLOG SUBFAMILY B MEMBER 9"/>
    <property type="match status" value="1"/>
</dbReference>
<dbReference type="PROSITE" id="PS01159">
    <property type="entry name" value="WW_DOMAIN_1"/>
    <property type="match status" value="1"/>
</dbReference>
<dbReference type="SUPFAM" id="SSF46565">
    <property type="entry name" value="Chaperone J-domain"/>
    <property type="match status" value="1"/>
</dbReference>
<keyword evidence="8" id="KW-1185">Reference proteome</keyword>
<evidence type="ECO:0000313" key="7">
    <source>
        <dbReference type="EMBL" id="KAK7253516.1"/>
    </source>
</evidence>
<feature type="region of interest" description="Disordered" evidence="3">
    <location>
        <begin position="341"/>
        <end position="366"/>
    </location>
</feature>
<dbReference type="Proteomes" id="UP001363151">
    <property type="component" value="Unassembled WGS sequence"/>
</dbReference>
<dbReference type="InterPro" id="IPR001623">
    <property type="entry name" value="DnaJ_domain"/>
</dbReference>
<dbReference type="EMBL" id="JBBJCI010000035">
    <property type="protein sequence ID" value="KAK7253516.1"/>
    <property type="molecule type" value="Genomic_DNA"/>
</dbReference>
<keyword evidence="1" id="KW-0143">Chaperone</keyword>
<evidence type="ECO:0000259" key="5">
    <source>
        <dbReference type="PROSITE" id="PS50076"/>
    </source>
</evidence>
<dbReference type="Gene3D" id="1.10.287.110">
    <property type="entry name" value="DnaJ domain"/>
    <property type="match status" value="1"/>
</dbReference>
<evidence type="ECO:0000256" key="3">
    <source>
        <dbReference type="SAM" id="MobiDB-lite"/>
    </source>
</evidence>
<dbReference type="InterPro" id="IPR036020">
    <property type="entry name" value="WW_dom_sf"/>
</dbReference>
<dbReference type="InterPro" id="IPR003961">
    <property type="entry name" value="FN3_dom"/>
</dbReference>
<dbReference type="PROSITE" id="PS50020">
    <property type="entry name" value="WW_DOMAIN_2"/>
    <property type="match status" value="1"/>
</dbReference>
<protein>
    <recommendedName>
        <fullName evidence="9">J domain-containing protein</fullName>
    </recommendedName>
</protein>
<dbReference type="Gene3D" id="2.60.40.10">
    <property type="entry name" value="Immunoglobulins"/>
    <property type="match status" value="1"/>
</dbReference>
<reference evidence="7 8" key="1">
    <citation type="submission" date="2024-03" db="EMBL/GenBank/DDBJ databases">
        <title>Aureococcus anophagefferens CCMP1851 and Kratosvirus quantuckense: Draft genome of a second virus-susceptible host strain in the model system.</title>
        <authorList>
            <person name="Chase E."/>
            <person name="Truchon A.R."/>
            <person name="Schepens W."/>
            <person name="Wilhelm S.W."/>
        </authorList>
    </citation>
    <scope>NUCLEOTIDE SEQUENCE [LARGE SCALE GENOMIC DNA]</scope>
    <source>
        <strain evidence="7 8">CCMP1851</strain>
    </source>
</reference>
<dbReference type="InterPro" id="IPR001202">
    <property type="entry name" value="WW_dom"/>
</dbReference>
<accession>A0ABR1GCI0</accession>
<dbReference type="InterPro" id="IPR036869">
    <property type="entry name" value="J_dom_sf"/>
</dbReference>
<dbReference type="PANTHER" id="PTHR44360">
    <property type="entry name" value="DNAJ HOMOLOG SUBFAMILY B MEMBER 9"/>
    <property type="match status" value="1"/>
</dbReference>
<proteinExistence type="predicted"/>
<sequence>MAAPSLPVSAAALRHADLLFAKRETSDAAREAAYALLNDNGGTLEGGALLKKCLAAVVADPYGSLGIEPGADESAIKKAYRKLALKYHPDKNDKTTALFQAIKTAYDKLLEPGGAEAAAKAWEKRKAACADARRERATARFERTNAPQRASGGGGARAGKAELDRKRAAHAERCRAERLARGAKLNAERARAEAMLRAQRLEREAEEAAARLREEAARRAAKHSSMFDDLMAGMAAKKRHGRRAASPPIALRATDVTASTVDLAWEHAEADRSFEFQWRKRDAGVWVMASVQQALCRKKNLEPNTPYAFRVRVAANGDAAASDWSREVVVVTTVAPATTALFSPPPRKPRAAAVHPEDDDDAFDASPSKLKRAASEFMKRMDQGARLFGSKPPSLFNSRSDKRVGVAPKRAPRKFPKPKSAPPRGWYELKDDQGAVYYWNSATDESQWEPPSSWAEEVDPASGVRYYTDGMHSTWRKPADFVDFVRHVDNRRAPGYRDWAKATTRAKRPV</sequence>
<comment type="caution">
    <text evidence="7">The sequence shown here is derived from an EMBL/GenBank/DDBJ whole genome shotgun (WGS) entry which is preliminary data.</text>
</comment>
<dbReference type="PROSITE" id="PS50853">
    <property type="entry name" value="FN3"/>
    <property type="match status" value="1"/>
</dbReference>
<feature type="domain" description="Fibronectin type-III" evidence="6">
    <location>
        <begin position="247"/>
        <end position="336"/>
    </location>
</feature>
<gene>
    <name evidence="7" type="ORF">SO694_000011010</name>
</gene>
<dbReference type="InterPro" id="IPR013783">
    <property type="entry name" value="Ig-like_fold"/>
</dbReference>
<dbReference type="InterPro" id="IPR036116">
    <property type="entry name" value="FN3_sf"/>
</dbReference>
<dbReference type="Gene3D" id="2.20.70.10">
    <property type="match status" value="1"/>
</dbReference>
<feature type="domain" description="WW" evidence="4">
    <location>
        <begin position="420"/>
        <end position="453"/>
    </location>
</feature>
<evidence type="ECO:0008006" key="9">
    <source>
        <dbReference type="Google" id="ProtNLM"/>
    </source>
</evidence>